<proteinExistence type="predicted"/>
<name>A0A9X2FS38_9RHOB</name>
<keyword evidence="1" id="KW-0472">Membrane</keyword>
<accession>A0A9X2FS38</accession>
<organism evidence="2 3">
    <name type="scientific">Limimaricola litoreus</name>
    <dbReference type="NCBI Taxonomy" id="2955316"/>
    <lineage>
        <taxon>Bacteria</taxon>
        <taxon>Pseudomonadati</taxon>
        <taxon>Pseudomonadota</taxon>
        <taxon>Alphaproteobacteria</taxon>
        <taxon>Rhodobacterales</taxon>
        <taxon>Paracoccaceae</taxon>
        <taxon>Limimaricola</taxon>
    </lineage>
</organism>
<sequence>MSMRVEHELHHRRRGRNWGVGLLLVAFVALIFGLTVVKTLSLGSIVELEKFDHVARPQLVPQGGEAGQ</sequence>
<keyword evidence="1" id="KW-1133">Transmembrane helix</keyword>
<evidence type="ECO:0008006" key="4">
    <source>
        <dbReference type="Google" id="ProtNLM"/>
    </source>
</evidence>
<gene>
    <name evidence="2" type="ORF">NHG85_13935</name>
</gene>
<evidence type="ECO:0000313" key="3">
    <source>
        <dbReference type="Proteomes" id="UP001139477"/>
    </source>
</evidence>
<evidence type="ECO:0000256" key="1">
    <source>
        <dbReference type="SAM" id="Phobius"/>
    </source>
</evidence>
<reference evidence="2" key="1">
    <citation type="submission" date="2022-06" db="EMBL/GenBank/DDBJ databases">
        <title>Limimaricola sediminis sp. nov., isolated from an intertidal sediment.</title>
        <authorList>
            <person name="Shao X."/>
        </authorList>
    </citation>
    <scope>NUCLEOTIDE SEQUENCE</scope>
    <source>
        <strain evidence="2">ASW11-118</strain>
    </source>
</reference>
<keyword evidence="1" id="KW-0812">Transmembrane</keyword>
<dbReference type="RefSeq" id="WP_253333383.1">
    <property type="nucleotide sequence ID" value="NZ_JAMYXC010000213.1"/>
</dbReference>
<dbReference type="Proteomes" id="UP001139477">
    <property type="component" value="Unassembled WGS sequence"/>
</dbReference>
<protein>
    <recommendedName>
        <fullName evidence="4">Cytochrome C oxidase assembly protein</fullName>
    </recommendedName>
</protein>
<evidence type="ECO:0000313" key="2">
    <source>
        <dbReference type="EMBL" id="MCP1169610.1"/>
    </source>
</evidence>
<comment type="caution">
    <text evidence="2">The sequence shown here is derived from an EMBL/GenBank/DDBJ whole genome shotgun (WGS) entry which is preliminary data.</text>
</comment>
<dbReference type="EMBL" id="JAMYXC010000213">
    <property type="protein sequence ID" value="MCP1169610.1"/>
    <property type="molecule type" value="Genomic_DNA"/>
</dbReference>
<feature type="transmembrane region" description="Helical" evidence="1">
    <location>
        <begin position="20"/>
        <end position="40"/>
    </location>
</feature>
<dbReference type="AlphaFoldDB" id="A0A9X2FS38"/>
<keyword evidence="3" id="KW-1185">Reference proteome</keyword>